<keyword evidence="4" id="KW-1185">Reference proteome</keyword>
<evidence type="ECO:0000313" key="3">
    <source>
        <dbReference type="EMBL" id="BAJ81862.1"/>
    </source>
</evidence>
<reference evidence="3 4" key="1">
    <citation type="submission" date="2010-12" db="EMBL/GenBank/DDBJ databases">
        <title>Whole genome sequence of Acidiphilium multivorum AIU301.</title>
        <authorList>
            <person name="Narita-Yamada S."/>
            <person name="Nakamura S."/>
            <person name="Ito N."/>
            <person name="Takarada H."/>
            <person name="Katano Y."/>
            <person name="Nakazawa H."/>
            <person name="Hosoyama A."/>
            <person name="Yamada R."/>
            <person name="Fujita N."/>
        </authorList>
    </citation>
    <scope>NUCLEOTIDE SEQUENCE [LARGE SCALE GENOMIC DNA]</scope>
    <source>
        <strain evidence="4">DSM 11245 / JCM 8867 / AIU301</strain>
    </source>
</reference>
<sequence length="128" mass="14284">MRNESERRAAARRRAEHRGRDAERRVAGWYAAQGFVVLAQRLRTAAGELDLVVADRTTLVFVEVKARNALRSAIESVAPRQRRRLVAAAAIVLAGQPDWGRAETRFDVVLLVGDDVHAIRDAFRADDP</sequence>
<evidence type="ECO:0000256" key="1">
    <source>
        <dbReference type="ARBA" id="ARBA00006738"/>
    </source>
</evidence>
<dbReference type="Proteomes" id="UP000007100">
    <property type="component" value="Chromosome"/>
</dbReference>
<dbReference type="PANTHER" id="PTHR34039">
    <property type="entry name" value="UPF0102 PROTEIN YRAN"/>
    <property type="match status" value="1"/>
</dbReference>
<dbReference type="AlphaFoldDB" id="F0J2B8"/>
<name>F0J2B8_ACIMA</name>
<protein>
    <recommendedName>
        <fullName evidence="2">UPF0102 protein ACMV_25150</fullName>
    </recommendedName>
</protein>
<dbReference type="GO" id="GO:0003676">
    <property type="term" value="F:nucleic acid binding"/>
    <property type="evidence" value="ECO:0007669"/>
    <property type="project" value="InterPro"/>
</dbReference>
<evidence type="ECO:0000256" key="2">
    <source>
        <dbReference type="HAMAP-Rule" id="MF_00048"/>
    </source>
</evidence>
<comment type="similarity">
    <text evidence="1 2">Belongs to the UPF0102 family.</text>
</comment>
<dbReference type="Gene3D" id="3.40.1350.10">
    <property type="match status" value="1"/>
</dbReference>
<organism evidence="3 4">
    <name type="scientific">Acidiphilium multivorum (strain DSM 11245 / JCM 8867 / NBRC 100883 / AIU 301)</name>
    <dbReference type="NCBI Taxonomy" id="926570"/>
    <lineage>
        <taxon>Bacteria</taxon>
        <taxon>Pseudomonadati</taxon>
        <taxon>Pseudomonadota</taxon>
        <taxon>Alphaproteobacteria</taxon>
        <taxon>Acetobacterales</taxon>
        <taxon>Acidocellaceae</taxon>
        <taxon>Acidiphilium</taxon>
    </lineage>
</organism>
<dbReference type="HOGENOM" id="CLU_115353_0_2_5"/>
<proteinExistence type="inferred from homology"/>
<dbReference type="HAMAP" id="MF_00048">
    <property type="entry name" value="UPF0102"/>
    <property type="match status" value="1"/>
</dbReference>
<dbReference type="InterPro" id="IPR003509">
    <property type="entry name" value="UPF0102_YraN-like"/>
</dbReference>
<dbReference type="InterPro" id="IPR011856">
    <property type="entry name" value="tRNA_endonuc-like_dom_sf"/>
</dbReference>
<dbReference type="Pfam" id="PF02021">
    <property type="entry name" value="UPF0102"/>
    <property type="match status" value="1"/>
</dbReference>
<accession>F0J2B8</accession>
<dbReference type="OrthoDB" id="9812968at2"/>
<dbReference type="SUPFAM" id="SSF52980">
    <property type="entry name" value="Restriction endonuclease-like"/>
    <property type="match status" value="1"/>
</dbReference>
<evidence type="ECO:0000313" key="4">
    <source>
        <dbReference type="Proteomes" id="UP000007100"/>
    </source>
</evidence>
<dbReference type="InterPro" id="IPR011335">
    <property type="entry name" value="Restrct_endonuc-II-like"/>
</dbReference>
<dbReference type="PANTHER" id="PTHR34039:SF1">
    <property type="entry name" value="UPF0102 PROTEIN YRAN"/>
    <property type="match status" value="1"/>
</dbReference>
<gene>
    <name evidence="3" type="ordered locus">ACMV_25150</name>
</gene>
<dbReference type="NCBIfam" id="TIGR00252">
    <property type="entry name" value="YraN family protein"/>
    <property type="match status" value="1"/>
</dbReference>
<dbReference type="RefSeq" id="WP_012039917.1">
    <property type="nucleotide sequence ID" value="NC_015186.1"/>
</dbReference>
<dbReference type="KEGG" id="amv:ACMV_25150"/>
<dbReference type="SMR" id="F0J2B8"/>
<dbReference type="EMBL" id="AP012035">
    <property type="protein sequence ID" value="BAJ81862.1"/>
    <property type="molecule type" value="Genomic_DNA"/>
</dbReference>